<organism evidence="2 3">
    <name type="scientific">Lignipirellula cremea</name>
    <dbReference type="NCBI Taxonomy" id="2528010"/>
    <lineage>
        <taxon>Bacteria</taxon>
        <taxon>Pseudomonadati</taxon>
        <taxon>Planctomycetota</taxon>
        <taxon>Planctomycetia</taxon>
        <taxon>Pirellulales</taxon>
        <taxon>Pirellulaceae</taxon>
        <taxon>Lignipirellula</taxon>
    </lineage>
</organism>
<gene>
    <name evidence="2" type="ORF">Pla8534_06420</name>
</gene>
<feature type="domain" description="Heparin-sulfate lyase N-terminal" evidence="1">
    <location>
        <begin position="560"/>
        <end position="690"/>
    </location>
</feature>
<accession>A0A518DLZ9</accession>
<evidence type="ECO:0000259" key="1">
    <source>
        <dbReference type="Pfam" id="PF16889"/>
    </source>
</evidence>
<dbReference type="AlphaFoldDB" id="A0A518DLZ9"/>
<keyword evidence="3" id="KW-1185">Reference proteome</keyword>
<protein>
    <recommendedName>
        <fullName evidence="1">Heparin-sulfate lyase N-terminal domain-containing protein</fullName>
    </recommendedName>
</protein>
<name>A0A518DLZ9_9BACT</name>
<dbReference type="Pfam" id="PF16889">
    <property type="entry name" value="Hepar_II_III_N"/>
    <property type="match status" value="1"/>
</dbReference>
<dbReference type="Gene3D" id="2.70.98.70">
    <property type="match status" value="1"/>
</dbReference>
<dbReference type="OrthoDB" id="9772435at2"/>
<reference evidence="2 3" key="1">
    <citation type="submission" date="2019-02" db="EMBL/GenBank/DDBJ databases">
        <title>Deep-cultivation of Planctomycetes and their phenomic and genomic characterization uncovers novel biology.</title>
        <authorList>
            <person name="Wiegand S."/>
            <person name="Jogler M."/>
            <person name="Boedeker C."/>
            <person name="Pinto D."/>
            <person name="Vollmers J."/>
            <person name="Rivas-Marin E."/>
            <person name="Kohn T."/>
            <person name="Peeters S.H."/>
            <person name="Heuer A."/>
            <person name="Rast P."/>
            <person name="Oberbeckmann S."/>
            <person name="Bunk B."/>
            <person name="Jeske O."/>
            <person name="Meyerdierks A."/>
            <person name="Storesund J.E."/>
            <person name="Kallscheuer N."/>
            <person name="Luecker S."/>
            <person name="Lage O.M."/>
            <person name="Pohl T."/>
            <person name="Merkel B.J."/>
            <person name="Hornburger P."/>
            <person name="Mueller R.-W."/>
            <person name="Bruemmer F."/>
            <person name="Labrenz M."/>
            <person name="Spormann A.M."/>
            <person name="Op den Camp H."/>
            <person name="Overmann J."/>
            <person name="Amann R."/>
            <person name="Jetten M.S.M."/>
            <person name="Mascher T."/>
            <person name="Medema M.H."/>
            <person name="Devos D.P."/>
            <person name="Kaster A.-K."/>
            <person name="Ovreas L."/>
            <person name="Rohde M."/>
            <person name="Galperin M.Y."/>
            <person name="Jogler C."/>
        </authorList>
    </citation>
    <scope>NUCLEOTIDE SEQUENCE [LARGE SCALE GENOMIC DNA]</scope>
    <source>
        <strain evidence="2 3">Pla85_3_4</strain>
    </source>
</reference>
<sequence>MPASSPFKSLPPMIRSRYRLLPGIAFLLLLSVVALTSVAVNPAAQAADSVAHFVLQEHLGHAWSHECVSFPLTPAQATQAGQGTPLVDNDGQPVAYQLQPAIGEQSPRLWLQTDLPPLATRAFHFDRQAKAAESADLKIQESPTELRIENGLTGVVLRKTLTAGEGPIARFRLRSGQWTGGSSLIGGAAVTQYTVEVTARGPVFIEVQCRVQFADEGKWSLRFRLESQEPVLLVEEHFDAPGGGDFRVSLGDADYGPTDLLYRAGGVDDTGKVKTYTLTDGRAFLLEPWLHWWNEDRRGSWCALYTAAPPAEISIDQPTDNKEKSSADELLGGLAKKPRVDPHPNMLMIGLLRPSLWKDPQWSGKAAHVSLPVSMQIQDGVARVAFPLGGGRRQWLLGAPEKATSLAVLAEKNRKAAPEPQRLLIKHGDFPLDEVKDYVLTWEGDHQQYPRLLIGKDDLPALRQSLVSDPRERRRWEREQPIDKYNIGDPLKEYYASGSAILGDRIVSRTDEWLQSVVLDDLLEQHGRVTLGVAPHNQAVLLLPTLNLADSALGVESLTPELRKRFLAQLAFLGYVVNRADYWSPERGFSANPNMTTTVAQYKVTIASLLPSHPLAREWADQGLGTLRYQLDAWSDEDGGWLEAPHYAMVSYDHMLGAFLMAARAGFGNHLYEDRMRKVAEWFASISTPPDAHTGGFRHLPPIGNTYHGESTGMFGIVAGVWKKRDPQFAARMEWMCQQHGSPDLGLGWSFPSMTGYKDLLKAHGVKPQQPDYGSAWFRKTGVVLRNQLGSGRETYLHLIAGSHHEHYDYDSGSIVIWGKGRVLADDWGYIGRHSQKYHNLLSSPASGGNMQVTDFSTQPAFDYVSGRKGAWQRQIGFVKDRDPLGPSFFLLRDTHAAAEPAVWRMWLTAQPAVSDKPDAPDFPEPGVPAGKPPAVEGLGDIFSELSEAKKKKTVAPPRPVQIHDQGVTVTGADDVDFDLFFYQPEQLNLTTQTEYQDMTVGNRDGKVGPLRLTQTALVATLKSPGAVVCLVYPRLKGEAPPQVLWHAEGRIAEVKTRFGTDYAVLAPPAENTAELSAGALQTADKKLAFQGVAGAAQLRGDKLTLTLGAAGQIQLGQQTLSDKAAAAEAFDR</sequence>
<proteinExistence type="predicted"/>
<dbReference type="Proteomes" id="UP000317648">
    <property type="component" value="Chromosome"/>
</dbReference>
<dbReference type="EMBL" id="CP036433">
    <property type="protein sequence ID" value="QDU92869.1"/>
    <property type="molecule type" value="Genomic_DNA"/>
</dbReference>
<evidence type="ECO:0000313" key="3">
    <source>
        <dbReference type="Proteomes" id="UP000317648"/>
    </source>
</evidence>
<evidence type="ECO:0000313" key="2">
    <source>
        <dbReference type="EMBL" id="QDU92869.1"/>
    </source>
</evidence>
<dbReference type="RefSeq" id="WP_145049189.1">
    <property type="nucleotide sequence ID" value="NZ_CP036433.1"/>
</dbReference>
<dbReference type="Gene3D" id="1.50.10.100">
    <property type="entry name" value="Chondroitin AC/alginate lyase"/>
    <property type="match status" value="1"/>
</dbReference>
<dbReference type="InterPro" id="IPR031680">
    <property type="entry name" value="Hepar_II_III_N"/>
</dbReference>
<dbReference type="InterPro" id="IPR008929">
    <property type="entry name" value="Chondroitin_lyas"/>
</dbReference>
<dbReference type="KEGG" id="lcre:Pla8534_06420"/>